<dbReference type="InterPro" id="IPR018062">
    <property type="entry name" value="HTH_AraC-typ_CS"/>
</dbReference>
<comment type="caution">
    <text evidence="5">The sequence shown here is derived from an EMBL/GenBank/DDBJ whole genome shotgun (WGS) entry which is preliminary data.</text>
</comment>
<dbReference type="Proteomes" id="UP001403385">
    <property type="component" value="Unassembled WGS sequence"/>
</dbReference>
<proteinExistence type="predicted"/>
<dbReference type="InterPro" id="IPR009057">
    <property type="entry name" value="Homeodomain-like_sf"/>
</dbReference>
<protein>
    <submittedName>
        <fullName evidence="5">AraC family transcriptional regulator</fullName>
    </submittedName>
</protein>
<dbReference type="GO" id="GO:0043565">
    <property type="term" value="F:sequence-specific DNA binding"/>
    <property type="evidence" value="ECO:0007669"/>
    <property type="project" value="InterPro"/>
</dbReference>
<dbReference type="GO" id="GO:0003700">
    <property type="term" value="F:DNA-binding transcription factor activity"/>
    <property type="evidence" value="ECO:0007669"/>
    <property type="project" value="InterPro"/>
</dbReference>
<dbReference type="InterPro" id="IPR053142">
    <property type="entry name" value="PchR_regulatory_protein"/>
</dbReference>
<evidence type="ECO:0000259" key="4">
    <source>
        <dbReference type="PROSITE" id="PS01124"/>
    </source>
</evidence>
<reference evidence="5 6" key="1">
    <citation type="submission" date="2024-04" db="EMBL/GenBank/DDBJ databases">
        <title>Novel genus in family Flammeovirgaceae.</title>
        <authorList>
            <person name="Nguyen T.H."/>
            <person name="Vuong T.Q."/>
            <person name="Le H."/>
            <person name="Kim S.-G."/>
        </authorList>
    </citation>
    <scope>NUCLEOTIDE SEQUENCE [LARGE SCALE GENOMIC DNA]</scope>
    <source>
        <strain evidence="5 6">JCM 23209</strain>
    </source>
</reference>
<name>A0AAW9S0J2_9BACT</name>
<evidence type="ECO:0000256" key="1">
    <source>
        <dbReference type="ARBA" id="ARBA00023015"/>
    </source>
</evidence>
<evidence type="ECO:0000256" key="3">
    <source>
        <dbReference type="ARBA" id="ARBA00023163"/>
    </source>
</evidence>
<dbReference type="SMART" id="SM00342">
    <property type="entry name" value="HTH_ARAC"/>
    <property type="match status" value="1"/>
</dbReference>
<dbReference type="PROSITE" id="PS01124">
    <property type="entry name" value="HTH_ARAC_FAMILY_2"/>
    <property type="match status" value="1"/>
</dbReference>
<dbReference type="EMBL" id="JBDKWZ010000002">
    <property type="protein sequence ID" value="MEN7547162.1"/>
    <property type="molecule type" value="Genomic_DNA"/>
</dbReference>
<dbReference type="Pfam" id="PF12833">
    <property type="entry name" value="HTH_18"/>
    <property type="match status" value="1"/>
</dbReference>
<dbReference type="RefSeq" id="WP_346819948.1">
    <property type="nucleotide sequence ID" value="NZ_JBDKWZ010000002.1"/>
</dbReference>
<dbReference type="InterPro" id="IPR018060">
    <property type="entry name" value="HTH_AraC"/>
</dbReference>
<dbReference type="Gene3D" id="1.10.10.60">
    <property type="entry name" value="Homeodomain-like"/>
    <property type="match status" value="2"/>
</dbReference>
<keyword evidence="2" id="KW-0238">DNA-binding</keyword>
<gene>
    <name evidence="5" type="ORF">AAG747_04540</name>
</gene>
<keyword evidence="1" id="KW-0805">Transcription regulation</keyword>
<dbReference type="PROSITE" id="PS00041">
    <property type="entry name" value="HTH_ARAC_FAMILY_1"/>
    <property type="match status" value="1"/>
</dbReference>
<dbReference type="PANTHER" id="PTHR47893">
    <property type="entry name" value="REGULATORY PROTEIN PCHR"/>
    <property type="match status" value="1"/>
</dbReference>
<evidence type="ECO:0000256" key="2">
    <source>
        <dbReference type="ARBA" id="ARBA00023125"/>
    </source>
</evidence>
<dbReference type="PANTHER" id="PTHR47893:SF1">
    <property type="entry name" value="REGULATORY PROTEIN PCHR"/>
    <property type="match status" value="1"/>
</dbReference>
<organism evidence="5 6">
    <name type="scientific">Rapidithrix thailandica</name>
    <dbReference type="NCBI Taxonomy" id="413964"/>
    <lineage>
        <taxon>Bacteria</taxon>
        <taxon>Pseudomonadati</taxon>
        <taxon>Bacteroidota</taxon>
        <taxon>Cytophagia</taxon>
        <taxon>Cytophagales</taxon>
        <taxon>Flammeovirgaceae</taxon>
        <taxon>Rapidithrix</taxon>
    </lineage>
</organism>
<keyword evidence="6" id="KW-1185">Reference proteome</keyword>
<keyword evidence="3" id="KW-0804">Transcription</keyword>
<dbReference type="SUPFAM" id="SSF46689">
    <property type="entry name" value="Homeodomain-like"/>
    <property type="match status" value="2"/>
</dbReference>
<sequence>MRLSINQHELQELIFGQELHDILQPVECFTEKTLNYDHPDLGRFHCQVTAMKEVAIYQSTYQLPHSLQMVSEYDREFIEMHFTLNGKSEMRQRGQRKKHHFHSNQHNLYYSSGFDGEFFLAQDDAPLEYFEIHFSKDYFFNLLRDNCSLQGKFLRQIEQGNSGFIHPNNLKITPEILWIIQSIKNCQRTGHLKKMYLESKVIELLMLQLEQIEQENSKVTVKGFKKEDYDKIQEARLFLNKQFRTPPTLTGLAKLVGLNEFKLKKGFKGVFGTTVFGYIHQLKMQEAQVLLREGEKSVSETSLLIGYKNPQHFTAAFKKYFGLLPSQLI</sequence>
<feature type="domain" description="HTH araC/xylS-type" evidence="4">
    <location>
        <begin position="233"/>
        <end position="329"/>
    </location>
</feature>
<evidence type="ECO:0000313" key="6">
    <source>
        <dbReference type="Proteomes" id="UP001403385"/>
    </source>
</evidence>
<dbReference type="AlphaFoldDB" id="A0AAW9S0J2"/>
<evidence type="ECO:0000313" key="5">
    <source>
        <dbReference type="EMBL" id="MEN7547162.1"/>
    </source>
</evidence>
<accession>A0AAW9S0J2</accession>